<name>A0ABT6D735_9LACO</name>
<dbReference type="EMBL" id="JANDJP010000001">
    <property type="protein sequence ID" value="MDF9912953.1"/>
    <property type="molecule type" value="Genomic_DNA"/>
</dbReference>
<dbReference type="Proteomes" id="UP001152867">
    <property type="component" value="Unassembled WGS sequence"/>
</dbReference>
<feature type="domain" description="Acyclic terpene utilisation N-terminal" evidence="1">
    <location>
        <begin position="4"/>
        <end position="440"/>
    </location>
</feature>
<gene>
    <name evidence="2" type="ORF">NNA32_01680</name>
</gene>
<proteinExistence type="predicted"/>
<dbReference type="RefSeq" id="WP_178942498.1">
    <property type="nucleotide sequence ID" value="NZ_JAIWJG010000001.1"/>
</dbReference>
<evidence type="ECO:0000313" key="3">
    <source>
        <dbReference type="Proteomes" id="UP001152867"/>
    </source>
</evidence>
<protein>
    <submittedName>
        <fullName evidence="2">DUF1446 domain-containing protein</fullName>
    </submittedName>
</protein>
<dbReference type="Pfam" id="PF07287">
    <property type="entry name" value="AtuA"/>
    <property type="match status" value="1"/>
</dbReference>
<dbReference type="InterPro" id="IPR010839">
    <property type="entry name" value="AtuA_N"/>
</dbReference>
<comment type="caution">
    <text evidence="2">The sequence shown here is derived from an EMBL/GenBank/DDBJ whole genome shotgun (WGS) entry which is preliminary data.</text>
</comment>
<accession>A0ABT6D735</accession>
<evidence type="ECO:0000313" key="2">
    <source>
        <dbReference type="EMBL" id="MDF9912953.1"/>
    </source>
</evidence>
<keyword evidence="3" id="KW-1185">Reference proteome</keyword>
<evidence type="ECO:0000259" key="1">
    <source>
        <dbReference type="Pfam" id="PF07287"/>
    </source>
</evidence>
<dbReference type="PANTHER" id="PTHR47472">
    <property type="entry name" value="PROPIONYL-COA CARBOXYLASE"/>
    <property type="match status" value="1"/>
</dbReference>
<reference evidence="2" key="1">
    <citation type="submission" date="2022-06" db="EMBL/GenBank/DDBJ databases">
        <title>Antifungal cultures and metabolites of lactic acid bacteria for use in dairy fermentations.</title>
        <authorList>
            <person name="Zhao Z."/>
            <person name="Gaenzle M."/>
        </authorList>
    </citation>
    <scope>NUCLEOTIDE SEQUENCE</scope>
    <source>
        <strain evidence="2">FUA3126</strain>
    </source>
</reference>
<dbReference type="PANTHER" id="PTHR47472:SF1">
    <property type="entry name" value="DUF1446-DOMAIN-CONTAINING PROTEIN"/>
    <property type="match status" value="1"/>
</dbReference>
<sequence length="446" mass="48524">MKKVRIGSGAGYGDDRIEPAIDLIDGANLDYIAFECLAERTIALAQNEKKQNPESGYNHLLKYRFERILPAIKRHPTKVITNMGAANPLAAAKLVQTMAFDAGLNQLRIAVVTGDDISTSIEKFTDEVTMETNHSLADLEKPIISANAYVGAKGISDALDDGADIIITGRVADPALFIGPLIHEFKQRYDNDDFLGQGTLLGHLLECAGQVMGGYFADDDRKNVPDLWNLGFPYADFNEDGSIVMRKLATSGGLLSTETVKEQIMYEIQDPTQYFTPDVVADFSQVQVCQTAEGVKVTGATGHPKTGQLKVSVGYEDGYIIEGGISYGGSTAINRAKLAGNVVKKRIEYLKIPVEELQIDYVGVDSLFHGVLLDQQSPNEVRVHFAARTKTLAAAQEIKREIEALYTNGPAAGGGVRTYTQQIIAIASVLIPESAVHIQHQFLEAY</sequence>
<organism evidence="2 3">
    <name type="scientific">Furfurilactobacillus milii</name>
    <dbReference type="NCBI Taxonomy" id="2888272"/>
    <lineage>
        <taxon>Bacteria</taxon>
        <taxon>Bacillati</taxon>
        <taxon>Bacillota</taxon>
        <taxon>Bacilli</taxon>
        <taxon>Lactobacillales</taxon>
        <taxon>Lactobacillaceae</taxon>
        <taxon>Furfurilactobacillus</taxon>
    </lineage>
</organism>